<reference evidence="2" key="1">
    <citation type="journal article" date="2014" name="Front. Microbiol.">
        <title>High frequency of phylogenetically diverse reductive dehalogenase-homologous genes in deep subseafloor sedimentary metagenomes.</title>
        <authorList>
            <person name="Kawai M."/>
            <person name="Futagami T."/>
            <person name="Toyoda A."/>
            <person name="Takaki Y."/>
            <person name="Nishi S."/>
            <person name="Hori S."/>
            <person name="Arai W."/>
            <person name="Tsubouchi T."/>
            <person name="Morono Y."/>
            <person name="Uchiyama I."/>
            <person name="Ito T."/>
            <person name="Fujiyama A."/>
            <person name="Inagaki F."/>
            <person name="Takami H."/>
        </authorList>
    </citation>
    <scope>NUCLEOTIDE SEQUENCE</scope>
    <source>
        <strain evidence="2">Expedition CK06-06</strain>
    </source>
</reference>
<proteinExistence type="predicted"/>
<accession>X0TDY0</accession>
<sequence length="45" mass="4874">MIDGGTQLVGLIGWPVEHSLSPVMHNAAFAALKMDWCYLPLPVPP</sequence>
<name>X0TDY0_9ZZZZ</name>
<feature type="domain" description="Shikimate dehydrogenase substrate binding N-terminal" evidence="1">
    <location>
        <begin position="11"/>
        <end position="44"/>
    </location>
</feature>
<dbReference type="InterPro" id="IPR046346">
    <property type="entry name" value="Aminoacid_DH-like_N_sf"/>
</dbReference>
<dbReference type="GO" id="GO:0004764">
    <property type="term" value="F:shikimate 3-dehydrogenase (NADP+) activity"/>
    <property type="evidence" value="ECO:0007669"/>
    <property type="project" value="InterPro"/>
</dbReference>
<evidence type="ECO:0000313" key="2">
    <source>
        <dbReference type="EMBL" id="GAF74270.1"/>
    </source>
</evidence>
<dbReference type="Gene3D" id="3.40.50.10860">
    <property type="entry name" value="Leucine Dehydrogenase, chain A, domain 1"/>
    <property type="match status" value="1"/>
</dbReference>
<organism evidence="2">
    <name type="scientific">marine sediment metagenome</name>
    <dbReference type="NCBI Taxonomy" id="412755"/>
    <lineage>
        <taxon>unclassified sequences</taxon>
        <taxon>metagenomes</taxon>
        <taxon>ecological metagenomes</taxon>
    </lineage>
</organism>
<gene>
    <name evidence="2" type="ORF">S01H1_13233</name>
</gene>
<feature type="non-terminal residue" evidence="2">
    <location>
        <position position="45"/>
    </location>
</feature>
<comment type="caution">
    <text evidence="2">The sequence shown here is derived from an EMBL/GenBank/DDBJ whole genome shotgun (WGS) entry which is preliminary data.</text>
</comment>
<dbReference type="SUPFAM" id="SSF53223">
    <property type="entry name" value="Aminoacid dehydrogenase-like, N-terminal domain"/>
    <property type="match status" value="1"/>
</dbReference>
<evidence type="ECO:0000259" key="1">
    <source>
        <dbReference type="Pfam" id="PF08501"/>
    </source>
</evidence>
<dbReference type="Pfam" id="PF08501">
    <property type="entry name" value="Shikimate_dh_N"/>
    <property type="match status" value="1"/>
</dbReference>
<dbReference type="EMBL" id="BARS01006828">
    <property type="protein sequence ID" value="GAF74270.1"/>
    <property type="molecule type" value="Genomic_DNA"/>
</dbReference>
<dbReference type="InterPro" id="IPR013708">
    <property type="entry name" value="Shikimate_DH-bd_N"/>
</dbReference>
<protein>
    <recommendedName>
        <fullName evidence="1">Shikimate dehydrogenase substrate binding N-terminal domain-containing protein</fullName>
    </recommendedName>
</protein>
<dbReference type="AlphaFoldDB" id="X0TDY0"/>